<dbReference type="OrthoDB" id="539213at2759"/>
<feature type="compositionally biased region" description="Low complexity" evidence="2">
    <location>
        <begin position="10"/>
        <end position="32"/>
    </location>
</feature>
<feature type="domain" description="SAM" evidence="3">
    <location>
        <begin position="240"/>
        <end position="298"/>
    </location>
</feature>
<evidence type="ECO:0000256" key="2">
    <source>
        <dbReference type="SAM" id="MobiDB-lite"/>
    </source>
</evidence>
<dbReference type="InterPro" id="IPR013761">
    <property type="entry name" value="SAM/pointed_sf"/>
</dbReference>
<reference evidence="5" key="1">
    <citation type="journal article" date="2023" name="Proc. Natl. Acad. Sci. U.S.A.">
        <title>Genomic and structural basis for evolution of tropane alkaloid biosynthesis.</title>
        <authorList>
            <person name="Wanga Y.-J."/>
            <person name="Taina T."/>
            <person name="Yua J.-Y."/>
            <person name="Lia J."/>
            <person name="Xua B."/>
            <person name="Chenc J."/>
            <person name="D'Auriad J.C."/>
            <person name="Huanga J.-P."/>
            <person name="Huanga S.-X."/>
        </authorList>
    </citation>
    <scope>NUCLEOTIDE SEQUENCE [LARGE SCALE GENOMIC DNA]</scope>
    <source>
        <strain evidence="5">cv. KIB-2019</strain>
    </source>
</reference>
<gene>
    <name evidence="4" type="ORF">K7X08_006228</name>
</gene>
<keyword evidence="1" id="KW-0677">Repeat</keyword>
<keyword evidence="5" id="KW-1185">Reference proteome</keyword>
<dbReference type="EMBL" id="JAJAGQ010000002">
    <property type="protein sequence ID" value="KAJ8569651.1"/>
    <property type="molecule type" value="Genomic_DNA"/>
</dbReference>
<evidence type="ECO:0000259" key="3">
    <source>
        <dbReference type="PROSITE" id="PS50105"/>
    </source>
</evidence>
<dbReference type="InterPro" id="IPR001660">
    <property type="entry name" value="SAM"/>
</dbReference>
<feature type="compositionally biased region" description="Low complexity" evidence="2">
    <location>
        <begin position="44"/>
        <end position="61"/>
    </location>
</feature>
<evidence type="ECO:0000256" key="1">
    <source>
        <dbReference type="ARBA" id="ARBA00022737"/>
    </source>
</evidence>
<dbReference type="Proteomes" id="UP001152561">
    <property type="component" value="Unassembled WGS sequence"/>
</dbReference>
<feature type="compositionally biased region" description="Pro residues" evidence="2">
    <location>
        <begin position="33"/>
        <end position="43"/>
    </location>
</feature>
<protein>
    <recommendedName>
        <fullName evidence="3">SAM domain-containing protein</fullName>
    </recommendedName>
</protein>
<evidence type="ECO:0000313" key="5">
    <source>
        <dbReference type="Proteomes" id="UP001152561"/>
    </source>
</evidence>
<feature type="compositionally biased region" description="Basic residues" evidence="2">
    <location>
        <begin position="132"/>
        <end position="145"/>
    </location>
</feature>
<proteinExistence type="predicted"/>
<dbReference type="PROSITE" id="PS50105">
    <property type="entry name" value="SAM_DOMAIN"/>
    <property type="match status" value="1"/>
</dbReference>
<feature type="region of interest" description="Disordered" evidence="2">
    <location>
        <begin position="1"/>
        <end position="167"/>
    </location>
</feature>
<dbReference type="Gene3D" id="1.10.150.50">
    <property type="entry name" value="Transcription Factor, Ets-1"/>
    <property type="match status" value="1"/>
</dbReference>
<name>A0A9Q1RR84_9SOLA</name>
<comment type="caution">
    <text evidence="4">The sequence shown here is derived from an EMBL/GenBank/DDBJ whole genome shotgun (WGS) entry which is preliminary data.</text>
</comment>
<dbReference type="SMART" id="SM00454">
    <property type="entry name" value="SAM"/>
    <property type="match status" value="1"/>
</dbReference>
<sequence length="333" mass="37190">MADLQPPDVSITPSPLPSSAPTTTTTTSNPTTSIPPPPPPSDNPPTNNLNNNNNLGPSLAPKRQRRPSVRLGEIGDSPSDTHFRRGPKTWRFHKDPTLAAKISKTRPLTNLVNGGGDNNYEDNNDSLDLGNRKSKSRKPTKRARTNWHSSSAKFEMPNGGEESFFREDNNDNEEFREFEMEGSESPVKEHSPINSMEHMGLQYWDRRGIRTRVSESRDDLNNGGVHNEMNSGSGDKCIGVRDWLIGLGLGRYSPVFEIHEVDDEVLPMLTLEDLKDMGINAVGSRRKMFNAILKLRKGFSGLIVVGRKSKDILGLCQNRLDTKILHPRRPYKS</sequence>
<dbReference type="Pfam" id="PF07647">
    <property type="entry name" value="SAM_2"/>
    <property type="match status" value="1"/>
</dbReference>
<dbReference type="SUPFAM" id="SSF47769">
    <property type="entry name" value="SAM/Pointed domain"/>
    <property type="match status" value="1"/>
</dbReference>
<dbReference type="PANTHER" id="PTHR10627:SF69">
    <property type="entry name" value="PROTEIN BICAUDAL C"/>
    <property type="match status" value="1"/>
</dbReference>
<dbReference type="CDD" id="cd09487">
    <property type="entry name" value="SAM_superfamily"/>
    <property type="match status" value="1"/>
</dbReference>
<dbReference type="PANTHER" id="PTHR10627">
    <property type="entry name" value="SCP160"/>
    <property type="match status" value="1"/>
</dbReference>
<organism evidence="4 5">
    <name type="scientific">Anisodus acutangulus</name>
    <dbReference type="NCBI Taxonomy" id="402998"/>
    <lineage>
        <taxon>Eukaryota</taxon>
        <taxon>Viridiplantae</taxon>
        <taxon>Streptophyta</taxon>
        <taxon>Embryophyta</taxon>
        <taxon>Tracheophyta</taxon>
        <taxon>Spermatophyta</taxon>
        <taxon>Magnoliopsida</taxon>
        <taxon>eudicotyledons</taxon>
        <taxon>Gunneridae</taxon>
        <taxon>Pentapetalae</taxon>
        <taxon>asterids</taxon>
        <taxon>lamiids</taxon>
        <taxon>Solanales</taxon>
        <taxon>Solanaceae</taxon>
        <taxon>Solanoideae</taxon>
        <taxon>Hyoscyameae</taxon>
        <taxon>Anisodus</taxon>
    </lineage>
</organism>
<evidence type="ECO:0000313" key="4">
    <source>
        <dbReference type="EMBL" id="KAJ8569651.1"/>
    </source>
</evidence>
<accession>A0A9Q1RR84</accession>
<dbReference type="AlphaFoldDB" id="A0A9Q1RR84"/>